<evidence type="ECO:0000313" key="4">
    <source>
        <dbReference type="EMBL" id="RDI52690.1"/>
    </source>
</evidence>
<proteinExistence type="predicted"/>
<dbReference type="InterPro" id="IPR036271">
    <property type="entry name" value="Tet_transcr_reg_TetR-rel_C_sf"/>
</dbReference>
<dbReference type="PRINTS" id="PR00455">
    <property type="entry name" value="HTHTETR"/>
</dbReference>
<name>A0A370H8X5_9NOCA</name>
<dbReference type="Gene3D" id="1.10.10.60">
    <property type="entry name" value="Homeodomain-like"/>
    <property type="match status" value="1"/>
</dbReference>
<dbReference type="InterPro" id="IPR009057">
    <property type="entry name" value="Homeodomain-like_sf"/>
</dbReference>
<evidence type="ECO:0000256" key="2">
    <source>
        <dbReference type="PROSITE-ProRule" id="PRU00335"/>
    </source>
</evidence>
<dbReference type="RefSeq" id="WP_068020752.1">
    <property type="nucleotide sequence ID" value="NZ_QQAZ01000003.1"/>
</dbReference>
<dbReference type="InterPro" id="IPR050109">
    <property type="entry name" value="HTH-type_TetR-like_transc_reg"/>
</dbReference>
<evidence type="ECO:0000313" key="5">
    <source>
        <dbReference type="Proteomes" id="UP000255355"/>
    </source>
</evidence>
<comment type="caution">
    <text evidence="4">The sequence shown here is derived from an EMBL/GenBank/DDBJ whole genome shotgun (WGS) entry which is preliminary data.</text>
</comment>
<dbReference type="Pfam" id="PF00440">
    <property type="entry name" value="TetR_N"/>
    <property type="match status" value="1"/>
</dbReference>
<evidence type="ECO:0000259" key="3">
    <source>
        <dbReference type="PROSITE" id="PS50977"/>
    </source>
</evidence>
<accession>A0A370H8X5</accession>
<gene>
    <name evidence="4" type="ORF">DFR68_10374</name>
</gene>
<sequence>MNTRERLLRSAEELIAEGGYATASVGAIAARSGLAAGALYRHFPSKAELFVEVFRGIAERELAEMESAAQRHSDFGDRLEAVIRTYATSAFDNRPLAWALVYEPVDPLVDAERLAYRRRYRDGMAELLREGIGTGAIREQNADLAAAAVVGAIAEALVGPLSPISGGTPAQDEVVAAIVDICRGSVGLAPSVDGSLTVARPDR</sequence>
<organism evidence="4 5">
    <name type="scientific">Nocardia mexicana</name>
    <dbReference type="NCBI Taxonomy" id="279262"/>
    <lineage>
        <taxon>Bacteria</taxon>
        <taxon>Bacillati</taxon>
        <taxon>Actinomycetota</taxon>
        <taxon>Actinomycetes</taxon>
        <taxon>Mycobacteriales</taxon>
        <taxon>Nocardiaceae</taxon>
        <taxon>Nocardia</taxon>
    </lineage>
</organism>
<dbReference type="InterPro" id="IPR001647">
    <property type="entry name" value="HTH_TetR"/>
</dbReference>
<dbReference type="InterPro" id="IPR023772">
    <property type="entry name" value="DNA-bd_HTH_TetR-type_CS"/>
</dbReference>
<dbReference type="SUPFAM" id="SSF46689">
    <property type="entry name" value="Homeodomain-like"/>
    <property type="match status" value="1"/>
</dbReference>
<dbReference type="Proteomes" id="UP000255355">
    <property type="component" value="Unassembled WGS sequence"/>
</dbReference>
<evidence type="ECO:0000256" key="1">
    <source>
        <dbReference type="ARBA" id="ARBA00023125"/>
    </source>
</evidence>
<dbReference type="PROSITE" id="PS01081">
    <property type="entry name" value="HTH_TETR_1"/>
    <property type="match status" value="1"/>
</dbReference>
<dbReference type="PANTHER" id="PTHR30055">
    <property type="entry name" value="HTH-TYPE TRANSCRIPTIONAL REGULATOR RUTR"/>
    <property type="match status" value="1"/>
</dbReference>
<dbReference type="Pfam" id="PF17932">
    <property type="entry name" value="TetR_C_24"/>
    <property type="match status" value="1"/>
</dbReference>
<keyword evidence="5" id="KW-1185">Reference proteome</keyword>
<dbReference type="AlphaFoldDB" id="A0A370H8X5"/>
<dbReference type="STRING" id="1210089.GCA_001613165_03533"/>
<dbReference type="SUPFAM" id="SSF48498">
    <property type="entry name" value="Tetracyclin repressor-like, C-terminal domain"/>
    <property type="match status" value="1"/>
</dbReference>
<protein>
    <submittedName>
        <fullName evidence="4">TetR family transcriptional regulator</fullName>
    </submittedName>
</protein>
<dbReference type="OrthoDB" id="3687980at2"/>
<dbReference type="EMBL" id="QQAZ01000003">
    <property type="protein sequence ID" value="RDI52690.1"/>
    <property type="molecule type" value="Genomic_DNA"/>
</dbReference>
<dbReference type="Gene3D" id="1.10.357.10">
    <property type="entry name" value="Tetracycline Repressor, domain 2"/>
    <property type="match status" value="1"/>
</dbReference>
<dbReference type="PANTHER" id="PTHR30055:SF226">
    <property type="entry name" value="HTH-TYPE TRANSCRIPTIONAL REGULATOR PKSA"/>
    <property type="match status" value="1"/>
</dbReference>
<dbReference type="GO" id="GO:0003700">
    <property type="term" value="F:DNA-binding transcription factor activity"/>
    <property type="evidence" value="ECO:0007669"/>
    <property type="project" value="TreeGrafter"/>
</dbReference>
<reference evidence="4 5" key="1">
    <citation type="submission" date="2018-07" db="EMBL/GenBank/DDBJ databases">
        <title>Genomic Encyclopedia of Type Strains, Phase IV (KMG-IV): sequencing the most valuable type-strain genomes for metagenomic binning, comparative biology and taxonomic classification.</title>
        <authorList>
            <person name="Goeker M."/>
        </authorList>
    </citation>
    <scope>NUCLEOTIDE SEQUENCE [LARGE SCALE GENOMIC DNA]</scope>
    <source>
        <strain evidence="4 5">DSM 44952</strain>
    </source>
</reference>
<feature type="DNA-binding region" description="H-T-H motif" evidence="2">
    <location>
        <begin position="24"/>
        <end position="43"/>
    </location>
</feature>
<dbReference type="PROSITE" id="PS50977">
    <property type="entry name" value="HTH_TETR_2"/>
    <property type="match status" value="1"/>
</dbReference>
<dbReference type="InterPro" id="IPR041490">
    <property type="entry name" value="KstR2_TetR_C"/>
</dbReference>
<dbReference type="GO" id="GO:0000976">
    <property type="term" value="F:transcription cis-regulatory region binding"/>
    <property type="evidence" value="ECO:0007669"/>
    <property type="project" value="TreeGrafter"/>
</dbReference>
<keyword evidence="1 2" id="KW-0238">DNA-binding</keyword>
<feature type="domain" description="HTH tetR-type" evidence="3">
    <location>
        <begin position="1"/>
        <end position="61"/>
    </location>
</feature>